<name>A0AAW6TX60_9BACT</name>
<gene>
    <name evidence="1" type="ORF">QJ522_09110</name>
</gene>
<evidence type="ECO:0000313" key="2">
    <source>
        <dbReference type="Proteomes" id="UP001431776"/>
    </source>
</evidence>
<sequence length="197" mass="22060">MGRQAKFSALCLLAGTIVLTGCGERQRRPDPPQTVTLSGVTACEAVNVAEAVLRQMHFNIDKADPDAGVVRTFPLTAGQFFEFWRSDNVDAASAMEANLQTLRRSVQVDFLQTDGQVRIQCAIRVQRLSLPQNEVASVSQAYRIHSQSRPTTQHIDLHPSQREAMHWIELGDDPKLAAEILRRIARNIEQQRKDQTT</sequence>
<keyword evidence="2" id="KW-1185">Reference proteome</keyword>
<dbReference type="EMBL" id="JASCXX010000009">
    <property type="protein sequence ID" value="MDI6449200.1"/>
    <property type="molecule type" value="Genomic_DNA"/>
</dbReference>
<dbReference type="PROSITE" id="PS51257">
    <property type="entry name" value="PROKAR_LIPOPROTEIN"/>
    <property type="match status" value="1"/>
</dbReference>
<protein>
    <submittedName>
        <fullName evidence="1">Uncharacterized protein</fullName>
    </submittedName>
</protein>
<proteinExistence type="predicted"/>
<accession>A0AAW6TX60</accession>
<comment type="caution">
    <text evidence="1">The sequence shown here is derived from an EMBL/GenBank/DDBJ whole genome shotgun (WGS) entry which is preliminary data.</text>
</comment>
<organism evidence="1 2">
    <name type="scientific">Anaerobaca lacustris</name>
    <dbReference type="NCBI Taxonomy" id="3044600"/>
    <lineage>
        <taxon>Bacteria</taxon>
        <taxon>Pseudomonadati</taxon>
        <taxon>Planctomycetota</taxon>
        <taxon>Phycisphaerae</taxon>
        <taxon>Sedimentisphaerales</taxon>
        <taxon>Anaerobacaceae</taxon>
        <taxon>Anaerobaca</taxon>
    </lineage>
</organism>
<evidence type="ECO:0000313" key="1">
    <source>
        <dbReference type="EMBL" id="MDI6449200.1"/>
    </source>
</evidence>
<dbReference type="RefSeq" id="WP_349244608.1">
    <property type="nucleotide sequence ID" value="NZ_JASCXX010000009.1"/>
</dbReference>
<reference evidence="1" key="1">
    <citation type="submission" date="2023-05" db="EMBL/GenBank/DDBJ databases">
        <title>Anaerotaeda fermentans gen. nov., sp. nov., a novel anaerobic planctomycete of the new family within the order Sedimentisphaerales isolated from Taman Peninsula, Russia.</title>
        <authorList>
            <person name="Khomyakova M.A."/>
            <person name="Merkel A.Y."/>
            <person name="Slobodkin A.I."/>
        </authorList>
    </citation>
    <scope>NUCLEOTIDE SEQUENCE</scope>
    <source>
        <strain evidence="1">M17dextr</strain>
    </source>
</reference>
<dbReference type="Proteomes" id="UP001431776">
    <property type="component" value="Unassembled WGS sequence"/>
</dbReference>
<dbReference type="AlphaFoldDB" id="A0AAW6TX60"/>